<evidence type="ECO:0000256" key="6">
    <source>
        <dbReference type="ARBA" id="ARBA00022723"/>
    </source>
</evidence>
<dbReference type="InterPro" id="IPR036977">
    <property type="entry name" value="DNA_primase_Znf_CHC2"/>
</dbReference>
<dbReference type="SMART" id="SM00493">
    <property type="entry name" value="TOPRIM"/>
    <property type="match status" value="1"/>
</dbReference>
<dbReference type="Proteomes" id="UP000232227">
    <property type="component" value="Chromosome"/>
</dbReference>
<dbReference type="AlphaFoldDB" id="A0A291IRK1"/>
<evidence type="ECO:0000256" key="7">
    <source>
        <dbReference type="ARBA" id="ARBA00022771"/>
    </source>
</evidence>
<evidence type="ECO:0000256" key="14">
    <source>
        <dbReference type="PIRSR" id="PIRSR002811-1"/>
    </source>
</evidence>
<sequence length="652" mass="75432">MAKIPEEKIQEVINKADIVDVISKYTNLQKQGRNYVGLCLFHQDQSPSMIVSPDKKIFKCFSCGVGGNVIQFVEKMNGISFPEAVVKLAKDYNVDLGDFEKMNFKKDPYSAKQKLLFEINEEAMKYYQAILFGQKGKEAKDYLDKRKIDKNQIIEWGIGYAYENNLLKHLVEVGYHEDDIITAGLATRNDESGRVYDYFRNRVVFPIKNRDGYVIGFSGRVLTDEKPKYLNTRETPVFKKSEVMFNIDWVWRNKERYQYILVLEGFMDVISLKKINYDNSLALMGTSVSTYHLNTFKQLKKPLKIFLDGDGPGIKAMFKMSKALLTENIPFTIVDNLTNSDPDELVNGGKQKELEKMIDNSVNVYDFFITKFMQNKDLTIDLKNEIINKIFELLACEKNLITVDSVIDELSQKLNISKETLLASFKQKSNKKIYETNRDQPMIPTRQEYVENRRQVNKITPNQAKKVSLKSKNDDMKLSVLVSLVKSDDYLKKIEENISYISGSGPKSYFYQTLYQTIIGYYQSGRYEGNNIEKLVSLLSAEKQPVLSTKTDELIKILSTPSSDLKFKNKFTEQELDDIIYQAKLEMFEKEVNEVTKDISKIENQLGNQDLAEDKQKELRSDLVHKLNEASHLLKQKSCLIDSYTTKERKRR</sequence>
<dbReference type="InterPro" id="IPR002694">
    <property type="entry name" value="Znf_CHC2"/>
</dbReference>
<evidence type="ECO:0000256" key="1">
    <source>
        <dbReference type="ARBA" id="ARBA00022478"/>
    </source>
</evidence>
<dbReference type="EC" id="2.7.7.101" evidence="12"/>
<dbReference type="GO" id="GO:0008270">
    <property type="term" value="F:zinc ion binding"/>
    <property type="evidence" value="ECO:0007669"/>
    <property type="project" value="UniProtKB-UniRule"/>
</dbReference>
<dbReference type="KEGG" id="mlac:CP520_01100"/>
<keyword evidence="5 12" id="KW-0235">DNA replication</keyword>
<keyword evidence="9" id="KW-0460">Magnesium</keyword>
<dbReference type="InterPro" id="IPR050219">
    <property type="entry name" value="DnaG_primase"/>
</dbReference>
<dbReference type="GO" id="GO:0006269">
    <property type="term" value="P:DNA replication, synthesis of primer"/>
    <property type="evidence" value="ECO:0007669"/>
    <property type="project" value="UniProtKB-UniRule"/>
</dbReference>
<dbReference type="InterPro" id="IPR013264">
    <property type="entry name" value="DNAG_N"/>
</dbReference>
<keyword evidence="8 12" id="KW-0862">Zinc</keyword>
<dbReference type="NCBIfam" id="TIGR01391">
    <property type="entry name" value="dnaG"/>
    <property type="match status" value="1"/>
</dbReference>
<comment type="similarity">
    <text evidence="12 13">Belongs to the DnaG primase family.</text>
</comment>
<keyword evidence="1 12" id="KW-0240">DNA-directed RNA polymerase</keyword>
<dbReference type="Pfam" id="PF08275">
    <property type="entry name" value="DNAG_N"/>
    <property type="match status" value="1"/>
</dbReference>
<evidence type="ECO:0000256" key="8">
    <source>
        <dbReference type="ARBA" id="ARBA00022833"/>
    </source>
</evidence>
<evidence type="ECO:0000256" key="5">
    <source>
        <dbReference type="ARBA" id="ARBA00022705"/>
    </source>
</evidence>
<name>A0A291IRK1_9MOLU</name>
<dbReference type="InterPro" id="IPR034151">
    <property type="entry name" value="TOPRIM_DnaG_bac"/>
</dbReference>
<evidence type="ECO:0000259" key="15">
    <source>
        <dbReference type="SMART" id="SM00400"/>
    </source>
</evidence>
<dbReference type="PANTHER" id="PTHR30313">
    <property type="entry name" value="DNA PRIMASE"/>
    <property type="match status" value="1"/>
</dbReference>
<keyword evidence="10 12" id="KW-0238">DNA-binding</keyword>
<comment type="domain">
    <text evidence="12">Contains an N-terminal zinc-binding domain, a central core domain that contains the primase activity, and a C-terminal DnaB-binding domain.</text>
</comment>
<feature type="domain" description="Zinc finger CHC2-type" evidence="15">
    <location>
        <begin position="35"/>
        <end position="89"/>
    </location>
</feature>
<dbReference type="PANTHER" id="PTHR30313:SF2">
    <property type="entry name" value="DNA PRIMASE"/>
    <property type="match status" value="1"/>
</dbReference>
<keyword evidence="2 12" id="KW-0639">Primosome</keyword>
<feature type="zinc finger region" description="CHC2-type" evidence="12 14">
    <location>
        <begin position="39"/>
        <end position="63"/>
    </location>
</feature>
<dbReference type="Gene3D" id="3.90.980.10">
    <property type="entry name" value="DNA primase, catalytic core, N-terminal domain"/>
    <property type="match status" value="1"/>
</dbReference>
<dbReference type="InterPro" id="IPR006171">
    <property type="entry name" value="TOPRIM_dom"/>
</dbReference>
<dbReference type="GO" id="GO:0003677">
    <property type="term" value="F:DNA binding"/>
    <property type="evidence" value="ECO:0007669"/>
    <property type="project" value="UniProtKB-KW"/>
</dbReference>
<accession>A0A291IRK1</accession>
<keyword evidence="4 12" id="KW-0548">Nucleotidyltransferase</keyword>
<dbReference type="GO" id="GO:0003899">
    <property type="term" value="F:DNA-directed RNA polymerase activity"/>
    <property type="evidence" value="ECO:0007669"/>
    <property type="project" value="UniProtKB-UniRule"/>
</dbReference>
<dbReference type="PIRSF" id="PIRSF002811">
    <property type="entry name" value="DnaG"/>
    <property type="match status" value="1"/>
</dbReference>
<dbReference type="Gene3D" id="3.40.1360.10">
    <property type="match status" value="1"/>
</dbReference>
<evidence type="ECO:0000259" key="16">
    <source>
        <dbReference type="SMART" id="SM00493"/>
    </source>
</evidence>
<dbReference type="Pfam" id="PF01807">
    <property type="entry name" value="Zn_ribbon_DnaG"/>
    <property type="match status" value="1"/>
</dbReference>
<evidence type="ECO:0000256" key="4">
    <source>
        <dbReference type="ARBA" id="ARBA00022695"/>
    </source>
</evidence>
<dbReference type="Gene3D" id="3.90.580.10">
    <property type="entry name" value="Zinc finger, CHC2-type domain"/>
    <property type="match status" value="1"/>
</dbReference>
<evidence type="ECO:0000313" key="17">
    <source>
        <dbReference type="EMBL" id="ATG97354.1"/>
    </source>
</evidence>
<dbReference type="GO" id="GO:0005737">
    <property type="term" value="C:cytoplasm"/>
    <property type="evidence" value="ECO:0007669"/>
    <property type="project" value="TreeGrafter"/>
</dbReference>
<evidence type="ECO:0000256" key="10">
    <source>
        <dbReference type="ARBA" id="ARBA00023125"/>
    </source>
</evidence>
<dbReference type="InterPro" id="IPR030846">
    <property type="entry name" value="DnaG_bac"/>
</dbReference>
<keyword evidence="3 12" id="KW-0808">Transferase</keyword>
<dbReference type="HAMAP" id="MF_00974">
    <property type="entry name" value="DNA_primase_DnaG"/>
    <property type="match status" value="1"/>
</dbReference>
<reference evidence="17 18" key="1">
    <citation type="submission" date="2017-09" db="EMBL/GenBank/DDBJ databases">
        <title>SPAdes assembly of the Mesoplasma lactucae genome.</title>
        <authorList>
            <person name="Knight T.F."/>
            <person name="Rubinstein R."/>
            <person name="Citino T."/>
        </authorList>
    </citation>
    <scope>NUCLEOTIDE SEQUENCE [LARGE SCALE GENOMIC DNA]</scope>
    <source>
        <strain evidence="17 18">831-C4</strain>
    </source>
</reference>
<dbReference type="SMART" id="SM00400">
    <property type="entry name" value="ZnF_CHCC"/>
    <property type="match status" value="1"/>
</dbReference>
<evidence type="ECO:0000313" key="18">
    <source>
        <dbReference type="Proteomes" id="UP000232227"/>
    </source>
</evidence>
<organism evidence="17 18">
    <name type="scientific">Mesoplasma lactucae ATCC 49193</name>
    <dbReference type="NCBI Taxonomy" id="81460"/>
    <lineage>
        <taxon>Bacteria</taxon>
        <taxon>Bacillati</taxon>
        <taxon>Mycoplasmatota</taxon>
        <taxon>Mollicutes</taxon>
        <taxon>Entomoplasmatales</taxon>
        <taxon>Entomoplasmataceae</taxon>
        <taxon>Mesoplasma</taxon>
    </lineage>
</organism>
<dbReference type="InterPro" id="IPR006295">
    <property type="entry name" value="DNA_primase_DnaG"/>
</dbReference>
<dbReference type="InterPro" id="IPR037068">
    <property type="entry name" value="DNA_primase_core_N_sf"/>
</dbReference>
<comment type="subunit">
    <text evidence="12">Monomer. Interacts with DnaB.</text>
</comment>
<keyword evidence="7 12" id="KW-0863">Zinc-finger</keyword>
<evidence type="ECO:0000256" key="3">
    <source>
        <dbReference type="ARBA" id="ARBA00022679"/>
    </source>
</evidence>
<comment type="cofactor">
    <cofactor evidence="12 13 14">
        <name>Zn(2+)</name>
        <dbReference type="ChEBI" id="CHEBI:29105"/>
    </cofactor>
    <text evidence="12 13 14">Binds 1 zinc ion per monomer.</text>
</comment>
<evidence type="ECO:0000256" key="9">
    <source>
        <dbReference type="ARBA" id="ARBA00022842"/>
    </source>
</evidence>
<dbReference type="FunFam" id="3.90.580.10:FF:000001">
    <property type="entry name" value="DNA primase"/>
    <property type="match status" value="1"/>
</dbReference>
<dbReference type="Pfam" id="PF13155">
    <property type="entry name" value="Toprim_2"/>
    <property type="match status" value="1"/>
</dbReference>
<dbReference type="GO" id="GO:1990077">
    <property type="term" value="C:primosome complex"/>
    <property type="evidence" value="ECO:0007669"/>
    <property type="project" value="UniProtKB-KW"/>
</dbReference>
<gene>
    <name evidence="12 17" type="primary">dnaG</name>
    <name evidence="17" type="ORF">CP520_01100</name>
</gene>
<dbReference type="EMBL" id="CP023668">
    <property type="protein sequence ID" value="ATG97354.1"/>
    <property type="molecule type" value="Genomic_DNA"/>
</dbReference>
<dbReference type="SUPFAM" id="SSF56731">
    <property type="entry name" value="DNA primase core"/>
    <property type="match status" value="1"/>
</dbReference>
<dbReference type="OrthoDB" id="9803773at2"/>
<feature type="domain" description="Toprim" evidence="16">
    <location>
        <begin position="258"/>
        <end position="329"/>
    </location>
</feature>
<evidence type="ECO:0000256" key="2">
    <source>
        <dbReference type="ARBA" id="ARBA00022515"/>
    </source>
</evidence>
<keyword evidence="18" id="KW-1185">Reference proteome</keyword>
<comment type="catalytic activity">
    <reaction evidence="12">
        <text>ssDNA + n NTP = ssDNA/pppN(pN)n-1 hybrid + (n-1) diphosphate.</text>
        <dbReference type="EC" id="2.7.7.101"/>
    </reaction>
</comment>
<evidence type="ECO:0000256" key="12">
    <source>
        <dbReference type="HAMAP-Rule" id="MF_00974"/>
    </source>
</evidence>
<keyword evidence="11 12" id="KW-0804">Transcription</keyword>
<dbReference type="SUPFAM" id="SSF57783">
    <property type="entry name" value="Zinc beta-ribbon"/>
    <property type="match status" value="1"/>
</dbReference>
<dbReference type="CDD" id="cd03364">
    <property type="entry name" value="TOPRIM_DnaG_primases"/>
    <property type="match status" value="1"/>
</dbReference>
<comment type="function">
    <text evidence="12 13">RNA polymerase that catalyzes the synthesis of short RNA molecules used as primers for DNA polymerase during DNA replication.</text>
</comment>
<dbReference type="RefSeq" id="WP_096862642.1">
    <property type="nucleotide sequence ID" value="NZ_CP023668.1"/>
</dbReference>
<evidence type="ECO:0000256" key="13">
    <source>
        <dbReference type="PIRNR" id="PIRNR002811"/>
    </source>
</evidence>
<protein>
    <recommendedName>
        <fullName evidence="12 13">DNA primase</fullName>
        <ecNumber evidence="12">2.7.7.101</ecNumber>
    </recommendedName>
</protein>
<dbReference type="GO" id="GO:0000428">
    <property type="term" value="C:DNA-directed RNA polymerase complex"/>
    <property type="evidence" value="ECO:0007669"/>
    <property type="project" value="UniProtKB-KW"/>
</dbReference>
<keyword evidence="6 12" id="KW-0479">Metal-binding</keyword>
<proteinExistence type="inferred from homology"/>
<evidence type="ECO:0000256" key="11">
    <source>
        <dbReference type="ARBA" id="ARBA00023163"/>
    </source>
</evidence>